<evidence type="ECO:0000256" key="2">
    <source>
        <dbReference type="ARBA" id="ARBA00004687"/>
    </source>
</evidence>
<dbReference type="GO" id="GO:0000506">
    <property type="term" value="C:glycosylphosphatidylinositol-N-acetylglucosaminyltransferase (GPI-GnT) complex"/>
    <property type="evidence" value="ECO:0007669"/>
    <property type="project" value="TreeGrafter"/>
</dbReference>
<dbReference type="GO" id="GO:0016757">
    <property type="term" value="F:glycosyltransferase activity"/>
    <property type="evidence" value="ECO:0007669"/>
    <property type="project" value="UniProtKB-KW"/>
</dbReference>
<evidence type="ECO:0000256" key="4">
    <source>
        <dbReference type="ARBA" id="ARBA00022502"/>
    </source>
</evidence>
<comment type="subcellular location">
    <subcellularLocation>
        <location evidence="1">Membrane</location>
        <topology evidence="1">Multi-pass membrane protein</topology>
    </subcellularLocation>
</comment>
<keyword evidence="10" id="KW-1185">Reference proteome</keyword>
<dbReference type="AlphaFoldDB" id="A0AAV4HYA6"/>
<accession>A0AAV4HYA6</accession>
<evidence type="ECO:0000256" key="1">
    <source>
        <dbReference type="ARBA" id="ARBA00004141"/>
    </source>
</evidence>
<evidence type="ECO:0000256" key="6">
    <source>
        <dbReference type="ARBA" id="ARBA00022989"/>
    </source>
</evidence>
<sequence length="127" mass="14073">MQAGLDNKRWNHLAFFAAKAILQHVGSCVLFQFLSIALSPILVSLTETISTDTIYAMTTLMLLANFFFYNYNYSEDSHVPGPLSLNAAVFASVCLASRLHTAWHACTTVTVSFQLFALGPLLRKNLK</sequence>
<dbReference type="Pfam" id="PF06432">
    <property type="entry name" value="GPI2"/>
    <property type="match status" value="1"/>
</dbReference>
<organism evidence="9 10">
    <name type="scientific">Elysia marginata</name>
    <dbReference type="NCBI Taxonomy" id="1093978"/>
    <lineage>
        <taxon>Eukaryota</taxon>
        <taxon>Metazoa</taxon>
        <taxon>Spiralia</taxon>
        <taxon>Lophotrochozoa</taxon>
        <taxon>Mollusca</taxon>
        <taxon>Gastropoda</taxon>
        <taxon>Heterobranchia</taxon>
        <taxon>Euthyneura</taxon>
        <taxon>Panpulmonata</taxon>
        <taxon>Sacoglossa</taxon>
        <taxon>Placobranchoidea</taxon>
        <taxon>Plakobranchidae</taxon>
        <taxon>Elysia</taxon>
    </lineage>
</organism>
<keyword evidence="7 8" id="KW-0472">Membrane</keyword>
<dbReference type="PANTHER" id="PTHR12982:SF0">
    <property type="entry name" value="PHOSPHATIDYLINOSITOL N-ACETYLGLUCOSAMINYLTRANSFERASE SUBUNIT C"/>
    <property type="match status" value="1"/>
</dbReference>
<keyword evidence="6 8" id="KW-1133">Transmembrane helix</keyword>
<evidence type="ECO:0000256" key="5">
    <source>
        <dbReference type="ARBA" id="ARBA00022692"/>
    </source>
</evidence>
<dbReference type="Proteomes" id="UP000762676">
    <property type="component" value="Unassembled WGS sequence"/>
</dbReference>
<feature type="non-terminal residue" evidence="9">
    <location>
        <position position="127"/>
    </location>
</feature>
<dbReference type="PANTHER" id="PTHR12982">
    <property type="entry name" value="PHOSPHATIDYLINOSITOL GLYCAN, CLASS C"/>
    <property type="match status" value="1"/>
</dbReference>
<dbReference type="GO" id="GO:0006506">
    <property type="term" value="P:GPI anchor biosynthetic process"/>
    <property type="evidence" value="ECO:0007669"/>
    <property type="project" value="UniProtKB-KW"/>
</dbReference>
<name>A0AAV4HYA6_9GAST</name>
<proteinExistence type="inferred from homology"/>
<evidence type="ECO:0000256" key="7">
    <source>
        <dbReference type="ARBA" id="ARBA00023136"/>
    </source>
</evidence>
<feature type="transmembrane region" description="Helical" evidence="8">
    <location>
        <begin position="54"/>
        <end position="71"/>
    </location>
</feature>
<comment type="pathway">
    <text evidence="2">Glycolipid biosynthesis; glycosylphosphatidylinositol-anchor biosynthesis.</text>
</comment>
<evidence type="ECO:0000256" key="3">
    <source>
        <dbReference type="ARBA" id="ARBA00008321"/>
    </source>
</evidence>
<dbReference type="InterPro" id="IPR009450">
    <property type="entry name" value="Plno_GlcNAc_GPI2"/>
</dbReference>
<gene>
    <name evidence="9" type="ORF">ElyMa_001135800</name>
</gene>
<dbReference type="EMBL" id="BMAT01002252">
    <property type="protein sequence ID" value="GFS02927.1"/>
    <property type="molecule type" value="Genomic_DNA"/>
</dbReference>
<comment type="caution">
    <text evidence="9">The sequence shown here is derived from an EMBL/GenBank/DDBJ whole genome shotgun (WGS) entry which is preliminary data.</text>
</comment>
<keyword evidence="5 8" id="KW-0812">Transmembrane</keyword>
<protein>
    <submittedName>
        <fullName evidence="9">Phosphatidylinositol N-acetylglucosaminyltransferase subunit C-like</fullName>
    </submittedName>
</protein>
<keyword evidence="9" id="KW-0808">Transferase</keyword>
<keyword evidence="9" id="KW-0328">Glycosyltransferase</keyword>
<evidence type="ECO:0000256" key="8">
    <source>
        <dbReference type="SAM" id="Phobius"/>
    </source>
</evidence>
<evidence type="ECO:0000313" key="10">
    <source>
        <dbReference type="Proteomes" id="UP000762676"/>
    </source>
</evidence>
<evidence type="ECO:0000313" key="9">
    <source>
        <dbReference type="EMBL" id="GFS02927.1"/>
    </source>
</evidence>
<keyword evidence="4" id="KW-0337">GPI-anchor biosynthesis</keyword>
<reference evidence="9 10" key="1">
    <citation type="journal article" date="2021" name="Elife">
        <title>Chloroplast acquisition without the gene transfer in kleptoplastic sea slugs, Plakobranchus ocellatus.</title>
        <authorList>
            <person name="Maeda T."/>
            <person name="Takahashi S."/>
            <person name="Yoshida T."/>
            <person name="Shimamura S."/>
            <person name="Takaki Y."/>
            <person name="Nagai Y."/>
            <person name="Toyoda A."/>
            <person name="Suzuki Y."/>
            <person name="Arimoto A."/>
            <person name="Ishii H."/>
            <person name="Satoh N."/>
            <person name="Nishiyama T."/>
            <person name="Hasebe M."/>
            <person name="Maruyama T."/>
            <person name="Minagawa J."/>
            <person name="Obokata J."/>
            <person name="Shigenobu S."/>
        </authorList>
    </citation>
    <scope>NUCLEOTIDE SEQUENCE [LARGE SCALE GENOMIC DNA]</scope>
</reference>
<comment type="similarity">
    <text evidence="3">Belongs to the PIGC family.</text>
</comment>
<feature type="transmembrane region" description="Helical" evidence="8">
    <location>
        <begin position="20"/>
        <end position="42"/>
    </location>
</feature>